<comment type="function">
    <text evidence="3">Catalyzes the epimerization of the C3' and C5'positions of dTDP-6-deoxy-D-xylo-4-hexulose, forming dTDP-6-deoxy-L-lyxo-4-hexulose.</text>
</comment>
<dbReference type="InterPro" id="IPR000888">
    <property type="entry name" value="RmlC-like"/>
</dbReference>
<comment type="similarity">
    <text evidence="3">Belongs to the dTDP-4-dehydrorhamnose 3,5-epimerase family.</text>
</comment>
<comment type="subunit">
    <text evidence="3">Homodimer.</text>
</comment>
<dbReference type="GO" id="GO:0000271">
    <property type="term" value="P:polysaccharide biosynthetic process"/>
    <property type="evidence" value="ECO:0007669"/>
    <property type="project" value="TreeGrafter"/>
</dbReference>
<feature type="active site" description="Proton donor" evidence="1">
    <location>
        <position position="130"/>
    </location>
</feature>
<accession>A0A0U1KUY7</accession>
<dbReference type="PANTHER" id="PTHR21047:SF2">
    <property type="entry name" value="THYMIDINE DIPHOSPHO-4-KETO-RHAMNOSE 3,5-EPIMERASE"/>
    <property type="match status" value="1"/>
</dbReference>
<feature type="active site" description="Proton acceptor" evidence="1">
    <location>
        <position position="61"/>
    </location>
</feature>
<sequence length="185" mass="20849">MNVIETKLNGVLIMEPKVFGDTRGFFQETWSKPKYEAIGIKEEFVQDNLSYSTRGVLRGLHYQNPHSQGKLVSVVQGVVFDVAVDIRVGSPTFGRWVGVELSGENHRQFWIPSGFAHGFCVLSDTVYFTYKCTDVYTPAAEGGIIWNDPDIGIQWPIDGAVLSDKDQVYPRMKDIAADKLPVYRR</sequence>
<dbReference type="EC" id="5.1.3.13" evidence="3"/>
<dbReference type="UniPathway" id="UPA00124"/>
<dbReference type="NCBIfam" id="TIGR01221">
    <property type="entry name" value="rmlC"/>
    <property type="match status" value="1"/>
</dbReference>
<dbReference type="RefSeq" id="WP_021169237.1">
    <property type="nucleotide sequence ID" value="NZ_CTRP01000003.1"/>
</dbReference>
<evidence type="ECO:0000313" key="5">
    <source>
        <dbReference type="Proteomes" id="UP000049855"/>
    </source>
</evidence>
<proteinExistence type="inferred from homology"/>
<dbReference type="InterPro" id="IPR011051">
    <property type="entry name" value="RmlC_Cupin_sf"/>
</dbReference>
<organism evidence="4 5">
    <name type="scientific">Sporomusa ovata</name>
    <dbReference type="NCBI Taxonomy" id="2378"/>
    <lineage>
        <taxon>Bacteria</taxon>
        <taxon>Bacillati</taxon>
        <taxon>Bacillota</taxon>
        <taxon>Negativicutes</taxon>
        <taxon>Selenomonadales</taxon>
        <taxon>Sporomusaceae</taxon>
        <taxon>Sporomusa</taxon>
    </lineage>
</organism>
<dbReference type="PANTHER" id="PTHR21047">
    <property type="entry name" value="DTDP-6-DEOXY-D-GLUCOSE-3,5 EPIMERASE"/>
    <property type="match status" value="1"/>
</dbReference>
<reference evidence="5" key="1">
    <citation type="submission" date="2015-03" db="EMBL/GenBank/DDBJ databases">
        <authorList>
            <person name="Nijsse Bart"/>
        </authorList>
    </citation>
    <scope>NUCLEOTIDE SEQUENCE [LARGE SCALE GENOMIC DNA]</scope>
</reference>
<feature type="site" description="Participates in a stacking interaction with the thymidine ring of dTDP-4-oxo-6-deoxyglucose" evidence="2">
    <location>
        <position position="136"/>
    </location>
</feature>
<dbReference type="EMBL" id="CTRP01000003">
    <property type="protein sequence ID" value="CQR70504.1"/>
    <property type="molecule type" value="Genomic_DNA"/>
</dbReference>
<evidence type="ECO:0000256" key="1">
    <source>
        <dbReference type="PIRSR" id="PIRSR600888-1"/>
    </source>
</evidence>
<evidence type="ECO:0000313" key="4">
    <source>
        <dbReference type="EMBL" id="CQR70504.1"/>
    </source>
</evidence>
<name>A0A0U1KUY7_9FIRM</name>
<dbReference type="InterPro" id="IPR014710">
    <property type="entry name" value="RmlC-like_jellyroll"/>
</dbReference>
<dbReference type="AlphaFoldDB" id="A0A0U1KUY7"/>
<keyword evidence="5" id="KW-1185">Reference proteome</keyword>
<dbReference type="SUPFAM" id="SSF51182">
    <property type="entry name" value="RmlC-like cupins"/>
    <property type="match status" value="1"/>
</dbReference>
<comment type="catalytic activity">
    <reaction evidence="3">
        <text>dTDP-4-dehydro-6-deoxy-alpha-D-glucose = dTDP-4-dehydro-beta-L-rhamnose</text>
        <dbReference type="Rhea" id="RHEA:16969"/>
        <dbReference type="ChEBI" id="CHEBI:57649"/>
        <dbReference type="ChEBI" id="CHEBI:62830"/>
        <dbReference type="EC" id="5.1.3.13"/>
    </reaction>
</comment>
<evidence type="ECO:0000256" key="2">
    <source>
        <dbReference type="PIRSR" id="PIRSR600888-3"/>
    </source>
</evidence>
<dbReference type="GO" id="GO:0008830">
    <property type="term" value="F:dTDP-4-dehydrorhamnose 3,5-epimerase activity"/>
    <property type="evidence" value="ECO:0007669"/>
    <property type="project" value="UniProtKB-UniRule"/>
</dbReference>
<dbReference type="Proteomes" id="UP000049855">
    <property type="component" value="Unassembled WGS sequence"/>
</dbReference>
<dbReference type="GO" id="GO:0019305">
    <property type="term" value="P:dTDP-rhamnose biosynthetic process"/>
    <property type="evidence" value="ECO:0007669"/>
    <property type="project" value="UniProtKB-UniRule"/>
</dbReference>
<evidence type="ECO:0000256" key="3">
    <source>
        <dbReference type="RuleBase" id="RU364069"/>
    </source>
</evidence>
<comment type="pathway">
    <text evidence="3">Carbohydrate biosynthesis; dTDP-L-rhamnose biosynthesis.</text>
</comment>
<protein>
    <recommendedName>
        <fullName evidence="3">dTDP-4-dehydrorhamnose 3,5-epimerase</fullName>
        <ecNumber evidence="3">5.1.3.13</ecNumber>
    </recommendedName>
    <alternativeName>
        <fullName evidence="3">Thymidine diphospho-4-keto-rhamnose 3,5-epimerase</fullName>
    </alternativeName>
</protein>
<dbReference type="Gene3D" id="2.60.120.10">
    <property type="entry name" value="Jelly Rolls"/>
    <property type="match status" value="1"/>
</dbReference>
<dbReference type="GO" id="GO:0005829">
    <property type="term" value="C:cytosol"/>
    <property type="evidence" value="ECO:0007669"/>
    <property type="project" value="TreeGrafter"/>
</dbReference>
<dbReference type="Pfam" id="PF00908">
    <property type="entry name" value="dTDP_sugar_isom"/>
    <property type="match status" value="1"/>
</dbReference>
<keyword evidence="3 4" id="KW-0413">Isomerase</keyword>
<dbReference type="CDD" id="cd00438">
    <property type="entry name" value="cupin_RmlC"/>
    <property type="match status" value="1"/>
</dbReference>
<gene>
    <name evidence="4" type="ORF">SpAn4DRAFT_1473</name>
</gene>